<feature type="repeat" description="Hemopexin" evidence="1">
    <location>
        <begin position="22"/>
        <end position="66"/>
    </location>
</feature>
<organism evidence="2 3">
    <name type="scientific">Dinothrombium tinctorium</name>
    <dbReference type="NCBI Taxonomy" id="1965070"/>
    <lineage>
        <taxon>Eukaryota</taxon>
        <taxon>Metazoa</taxon>
        <taxon>Ecdysozoa</taxon>
        <taxon>Arthropoda</taxon>
        <taxon>Chelicerata</taxon>
        <taxon>Arachnida</taxon>
        <taxon>Acari</taxon>
        <taxon>Acariformes</taxon>
        <taxon>Trombidiformes</taxon>
        <taxon>Prostigmata</taxon>
        <taxon>Anystina</taxon>
        <taxon>Parasitengona</taxon>
        <taxon>Trombidioidea</taxon>
        <taxon>Trombidiidae</taxon>
        <taxon>Dinothrombium</taxon>
    </lineage>
</organism>
<dbReference type="STRING" id="1965070.A0A443QF26"/>
<keyword evidence="3" id="KW-1185">Reference proteome</keyword>
<evidence type="ECO:0000256" key="1">
    <source>
        <dbReference type="PROSITE-ProRule" id="PRU01011"/>
    </source>
</evidence>
<reference evidence="2 3" key="1">
    <citation type="journal article" date="2018" name="Gigascience">
        <title>Genomes of trombidid mites reveal novel predicted allergens and laterally-transferred genes associated with secondary metabolism.</title>
        <authorList>
            <person name="Dong X."/>
            <person name="Chaisiri K."/>
            <person name="Xia D."/>
            <person name="Armstrong S.D."/>
            <person name="Fang Y."/>
            <person name="Donnelly M.J."/>
            <person name="Kadowaki T."/>
            <person name="McGarry J.W."/>
            <person name="Darby A.C."/>
            <person name="Makepeace B.L."/>
        </authorList>
    </citation>
    <scope>NUCLEOTIDE SEQUENCE [LARGE SCALE GENOMIC DNA]</scope>
    <source>
        <strain evidence="2">UoL-WK</strain>
    </source>
</reference>
<sequence length="157" mass="18373">MDIYGEIQRKGRKISDDFNGLPSNLDAAVTTKDGTTYFFKGDQYYQARGRSIESGPKPINSHFKNVPNDLDAAFVYTKDDLIYFVKGDKFIRYDTEGQEMTEDESMRNGFNFSFHKKLKAAFSSNRGNIFFFPWFYYKLYEKGFVQAQNDIYEILRC</sequence>
<dbReference type="InterPro" id="IPR018487">
    <property type="entry name" value="Hemopexin-like_repeat"/>
</dbReference>
<dbReference type="EMBL" id="NCKU01008865">
    <property type="protein sequence ID" value="RWS01634.1"/>
    <property type="molecule type" value="Genomic_DNA"/>
</dbReference>
<protein>
    <submittedName>
        <fullName evidence="2">Matrix metalloproteinase-14-like protein</fullName>
    </submittedName>
</protein>
<dbReference type="OrthoDB" id="406838at2759"/>
<accession>A0A443QF26</accession>
<comment type="caution">
    <text evidence="2">The sequence shown here is derived from an EMBL/GenBank/DDBJ whole genome shotgun (WGS) entry which is preliminary data.</text>
</comment>
<name>A0A443QF26_9ACAR</name>
<evidence type="ECO:0000313" key="2">
    <source>
        <dbReference type="EMBL" id="RWS01634.1"/>
    </source>
</evidence>
<feature type="repeat" description="Hemopexin" evidence="1">
    <location>
        <begin position="67"/>
        <end position="113"/>
    </location>
</feature>
<dbReference type="SMART" id="SM00120">
    <property type="entry name" value="HX"/>
    <property type="match status" value="2"/>
</dbReference>
<dbReference type="Proteomes" id="UP000285301">
    <property type="component" value="Unassembled WGS sequence"/>
</dbReference>
<dbReference type="InterPro" id="IPR036375">
    <property type="entry name" value="Hemopexin-like_dom_sf"/>
</dbReference>
<proteinExistence type="predicted"/>
<evidence type="ECO:0000313" key="3">
    <source>
        <dbReference type="Proteomes" id="UP000285301"/>
    </source>
</evidence>
<gene>
    <name evidence="2" type="ORF">B4U79_18545</name>
</gene>
<dbReference type="Gene3D" id="2.110.10.10">
    <property type="entry name" value="Hemopexin-like domain"/>
    <property type="match status" value="1"/>
</dbReference>
<dbReference type="AlphaFoldDB" id="A0A443QF26"/>
<dbReference type="Pfam" id="PF00045">
    <property type="entry name" value="Hemopexin"/>
    <property type="match status" value="1"/>
</dbReference>
<dbReference type="SUPFAM" id="SSF50923">
    <property type="entry name" value="Hemopexin-like domain"/>
    <property type="match status" value="1"/>
</dbReference>
<dbReference type="PROSITE" id="PS51642">
    <property type="entry name" value="HEMOPEXIN_2"/>
    <property type="match status" value="2"/>
</dbReference>